<evidence type="ECO:0000313" key="5">
    <source>
        <dbReference type="Proteomes" id="UP000198406"/>
    </source>
</evidence>
<reference evidence="4 5" key="1">
    <citation type="journal article" date="2015" name="Plant Cell">
        <title>Oil accumulation by the oleaginous diatom Fistulifera solaris as revealed by the genome and transcriptome.</title>
        <authorList>
            <person name="Tanaka T."/>
            <person name="Maeda Y."/>
            <person name="Veluchamy A."/>
            <person name="Tanaka M."/>
            <person name="Abida H."/>
            <person name="Marechal E."/>
            <person name="Bowler C."/>
            <person name="Muto M."/>
            <person name="Sunaga Y."/>
            <person name="Tanaka M."/>
            <person name="Yoshino T."/>
            <person name="Taniguchi T."/>
            <person name="Fukuda Y."/>
            <person name="Nemoto M."/>
            <person name="Matsumoto M."/>
            <person name="Wong P.S."/>
            <person name="Aburatani S."/>
            <person name="Fujibuchi W."/>
        </authorList>
    </citation>
    <scope>NUCLEOTIDE SEQUENCE [LARGE SCALE GENOMIC DNA]</scope>
    <source>
        <strain evidence="4 5">JPCC DA0580</strain>
    </source>
</reference>
<dbReference type="InParanoid" id="A0A1Z5K2N8"/>
<dbReference type="InterPro" id="IPR005114">
    <property type="entry name" value="Helicase_assoc"/>
</dbReference>
<proteinExistence type="predicted"/>
<dbReference type="Gene3D" id="6.10.140.530">
    <property type="match status" value="1"/>
</dbReference>
<evidence type="ECO:0000259" key="3">
    <source>
        <dbReference type="Pfam" id="PF03457"/>
    </source>
</evidence>
<evidence type="ECO:0000256" key="2">
    <source>
        <dbReference type="SAM" id="Phobius"/>
    </source>
</evidence>
<feature type="region of interest" description="Disordered" evidence="1">
    <location>
        <begin position="26"/>
        <end position="47"/>
    </location>
</feature>
<sequence length="480" mass="53213">MNQPSLTSMAALYDVDDLREFFRPNKIQRTSREDGSPAPFPGPRKIQKKGTNFFNLDRFRKGRHIDHVDTDRNTMWEKNFRKLENYLAKYEDTALPVCFTDRELVAWVKEQREAFHNGSLPPAATARLQALNFLFPATGGKNRESQVARLEDPNQGTARAVSAAPGPATSLRYQRFGMSLPAIENSHLKPPPRSNLRDAVARGSDVASRLQNNPNNQVGVRDNSSRCPPVAAASLKEATRSPKPILERLQPHPPTPEMLGHDAQNATVEAPARLYEEQPTDEQAALNITDETDNMSTLSNDKGDEEESFLEETSIGGILSHTVNSLCCSASAISVRVFNIGLAVVLRLMMIMHVLRNCIAAVKHAYDEEDESTNQNDQQDENDGRVAGEEGEDVPPEQDIAAKLSFFTNIFRQGGMVLWFCIHKVGWLLVFCVAIILGALGFSIGVGITMGYMILRGEIDVPAVNDMLGVHCAKSMNYTY</sequence>
<dbReference type="Pfam" id="PF03457">
    <property type="entry name" value="HA"/>
    <property type="match status" value="1"/>
</dbReference>
<accession>A0A1Z5K2N8</accession>
<keyword evidence="2" id="KW-0472">Membrane</keyword>
<gene>
    <name evidence="4" type="ORF">FisN_9Hh158</name>
</gene>
<dbReference type="AlphaFoldDB" id="A0A1Z5K2N8"/>
<keyword evidence="2" id="KW-1133">Transmembrane helix</keyword>
<dbReference type="EMBL" id="BDSP01000147">
    <property type="protein sequence ID" value="GAX20432.1"/>
    <property type="molecule type" value="Genomic_DNA"/>
</dbReference>
<dbReference type="Proteomes" id="UP000198406">
    <property type="component" value="Unassembled WGS sequence"/>
</dbReference>
<keyword evidence="2" id="KW-0812">Transmembrane</keyword>
<evidence type="ECO:0000313" key="4">
    <source>
        <dbReference type="EMBL" id="GAX20432.1"/>
    </source>
</evidence>
<feature type="region of interest" description="Disordered" evidence="1">
    <location>
        <begin position="369"/>
        <end position="393"/>
    </location>
</feature>
<comment type="caution">
    <text evidence="4">The sequence shown here is derived from an EMBL/GenBank/DDBJ whole genome shotgun (WGS) entry which is preliminary data.</text>
</comment>
<protein>
    <recommendedName>
        <fullName evidence="3">Helicase-associated domain-containing protein</fullName>
    </recommendedName>
</protein>
<name>A0A1Z5K2N8_FISSO</name>
<feature type="transmembrane region" description="Helical" evidence="2">
    <location>
        <begin position="425"/>
        <end position="455"/>
    </location>
</feature>
<feature type="domain" description="Helicase-associated" evidence="3">
    <location>
        <begin position="75"/>
        <end position="133"/>
    </location>
</feature>
<keyword evidence="5" id="KW-1185">Reference proteome</keyword>
<evidence type="ECO:0000256" key="1">
    <source>
        <dbReference type="SAM" id="MobiDB-lite"/>
    </source>
</evidence>
<organism evidence="4 5">
    <name type="scientific">Fistulifera solaris</name>
    <name type="common">Oleaginous diatom</name>
    <dbReference type="NCBI Taxonomy" id="1519565"/>
    <lineage>
        <taxon>Eukaryota</taxon>
        <taxon>Sar</taxon>
        <taxon>Stramenopiles</taxon>
        <taxon>Ochrophyta</taxon>
        <taxon>Bacillariophyta</taxon>
        <taxon>Bacillariophyceae</taxon>
        <taxon>Bacillariophycidae</taxon>
        <taxon>Naviculales</taxon>
        <taxon>Naviculaceae</taxon>
        <taxon>Fistulifera</taxon>
    </lineage>
</organism>